<protein>
    <submittedName>
        <fullName evidence="1">MFS general substrate transporter</fullName>
    </submittedName>
</protein>
<gene>
    <name evidence="1" type="ORF">BDR25DRAFT_369353</name>
</gene>
<name>A0ACB6QXM0_9PLEO</name>
<sequence>MAPTPSIPRDPERARVERLRPNSFELSGSVFLIAGDGKIVKLPIPSENPHDPLNWSWRKRGLSLLSAGLFAYIGTVLTQGASLALKGLEASFPLKQMFPFTIETLVTAPTVLMGLGAFLWIPLTFALGRRPVFIIAAFLQVAAALGASASKSYYELLACVSLLGFADGFGLSVLFLIVIDVTFIHQRPRAIAAVWSTVGGYGVISLSCVPPLTNHGTQWRRFYIYWSIPAAITFVMALLVFPETYFKRPTVAYNGLTIQQTASERIIIYEDDNINQSDDWSNKGLPHTPSRSWIRAFVDQYFFSRSTTTSWMSMLYCYPQIFFCSLNPLIFWVVIMTAVNFAGMMFIGATFPIILTSPPYSLKSSIVMVSNSAGIGGLLAWPSVEFLSCFVLKNLARRNKGIREAEHYLVCYILPVVTGSLSTLIYGLAVSRQWSFPIYCIAYGFNGFSFASLAIANTLWVTEAFPRWAAPALVVVGGGSYVASFLISLALVPWIATQGYLIVGIELAGLQIVSGLILTPIAFWGKDLRQKIHGRWAERRDGALRPL</sequence>
<accession>A0ACB6QXM0</accession>
<dbReference type="EMBL" id="MU003507">
    <property type="protein sequence ID" value="KAF2470825.1"/>
    <property type="molecule type" value="Genomic_DNA"/>
</dbReference>
<keyword evidence="2" id="KW-1185">Reference proteome</keyword>
<dbReference type="Proteomes" id="UP000799755">
    <property type="component" value="Unassembled WGS sequence"/>
</dbReference>
<reference evidence="1" key="1">
    <citation type="journal article" date="2020" name="Stud. Mycol.">
        <title>101 Dothideomycetes genomes: a test case for predicting lifestyles and emergence of pathogens.</title>
        <authorList>
            <person name="Haridas S."/>
            <person name="Albert R."/>
            <person name="Binder M."/>
            <person name="Bloem J."/>
            <person name="Labutti K."/>
            <person name="Salamov A."/>
            <person name="Andreopoulos B."/>
            <person name="Baker S."/>
            <person name="Barry K."/>
            <person name="Bills G."/>
            <person name="Bluhm B."/>
            <person name="Cannon C."/>
            <person name="Castanera R."/>
            <person name="Culley D."/>
            <person name="Daum C."/>
            <person name="Ezra D."/>
            <person name="Gonzalez J."/>
            <person name="Henrissat B."/>
            <person name="Kuo A."/>
            <person name="Liang C."/>
            <person name="Lipzen A."/>
            <person name="Lutzoni F."/>
            <person name="Magnuson J."/>
            <person name="Mondo S."/>
            <person name="Nolan M."/>
            <person name="Ohm R."/>
            <person name="Pangilinan J."/>
            <person name="Park H.-J."/>
            <person name="Ramirez L."/>
            <person name="Alfaro M."/>
            <person name="Sun H."/>
            <person name="Tritt A."/>
            <person name="Yoshinaga Y."/>
            <person name="Zwiers L.-H."/>
            <person name="Turgeon B."/>
            <person name="Goodwin S."/>
            <person name="Spatafora J."/>
            <person name="Crous P."/>
            <person name="Grigoriev I."/>
        </authorList>
    </citation>
    <scope>NUCLEOTIDE SEQUENCE</scope>
    <source>
        <strain evidence="1">ATCC 200398</strain>
    </source>
</reference>
<evidence type="ECO:0000313" key="2">
    <source>
        <dbReference type="Proteomes" id="UP000799755"/>
    </source>
</evidence>
<organism evidence="1 2">
    <name type="scientific">Lindgomyces ingoldianus</name>
    <dbReference type="NCBI Taxonomy" id="673940"/>
    <lineage>
        <taxon>Eukaryota</taxon>
        <taxon>Fungi</taxon>
        <taxon>Dikarya</taxon>
        <taxon>Ascomycota</taxon>
        <taxon>Pezizomycotina</taxon>
        <taxon>Dothideomycetes</taxon>
        <taxon>Pleosporomycetidae</taxon>
        <taxon>Pleosporales</taxon>
        <taxon>Lindgomycetaceae</taxon>
        <taxon>Lindgomyces</taxon>
    </lineage>
</organism>
<evidence type="ECO:0000313" key="1">
    <source>
        <dbReference type="EMBL" id="KAF2470825.1"/>
    </source>
</evidence>
<proteinExistence type="predicted"/>
<comment type="caution">
    <text evidence="1">The sequence shown here is derived from an EMBL/GenBank/DDBJ whole genome shotgun (WGS) entry which is preliminary data.</text>
</comment>